<proteinExistence type="predicted"/>
<dbReference type="InterPro" id="IPR053052">
    <property type="entry name" value="Imprinting_Balance_Reg"/>
</dbReference>
<dbReference type="PANTHER" id="PTHR45496:SF12">
    <property type="entry name" value="J DOMAIN-CONTAINING PROTEIN"/>
    <property type="match status" value="1"/>
</dbReference>
<evidence type="ECO:0000313" key="3">
    <source>
        <dbReference type="Proteomes" id="UP001642487"/>
    </source>
</evidence>
<name>A0ABP0YJ87_9ROSI</name>
<sequence length="236" mass="26736">MKPSTRTRRQRKENSNYVKGRVESFWTLCPYCYYLYEYEIVYLDCCLRCQNCKKAFHAVAIKGPLPQVTVVDGEEQYNVSLALFKVCYSHEAAAVVGDKEKEIDVDSKSAVGCKTEDLIDIDAGSNNIQRRRVIANHEDTSGYLNVKEFCEKLQEKLGTINEDDCAKQEIKQSQSRTGGELSDVQMVGIGEKIRSEIENIHRLMAADHLANELIGESGELKFYLDDDDIFIGLADL</sequence>
<dbReference type="InterPro" id="IPR056988">
    <property type="entry name" value="Zn_ribbon_pln"/>
</dbReference>
<protein>
    <recommendedName>
        <fullName evidence="1">Zinc beta-ribbon domain-containing protein</fullName>
    </recommendedName>
</protein>
<feature type="domain" description="Zinc beta-ribbon" evidence="1">
    <location>
        <begin position="25"/>
        <end position="59"/>
    </location>
</feature>
<dbReference type="Proteomes" id="UP001642487">
    <property type="component" value="Chromosome 4"/>
</dbReference>
<organism evidence="2 3">
    <name type="scientific">Citrullus colocynthis</name>
    <name type="common">colocynth</name>
    <dbReference type="NCBI Taxonomy" id="252529"/>
    <lineage>
        <taxon>Eukaryota</taxon>
        <taxon>Viridiplantae</taxon>
        <taxon>Streptophyta</taxon>
        <taxon>Embryophyta</taxon>
        <taxon>Tracheophyta</taxon>
        <taxon>Spermatophyta</taxon>
        <taxon>Magnoliopsida</taxon>
        <taxon>eudicotyledons</taxon>
        <taxon>Gunneridae</taxon>
        <taxon>Pentapetalae</taxon>
        <taxon>rosids</taxon>
        <taxon>fabids</taxon>
        <taxon>Cucurbitales</taxon>
        <taxon>Cucurbitaceae</taxon>
        <taxon>Benincaseae</taxon>
        <taxon>Citrullus</taxon>
    </lineage>
</organism>
<evidence type="ECO:0000259" key="1">
    <source>
        <dbReference type="Pfam" id="PF23551"/>
    </source>
</evidence>
<evidence type="ECO:0000313" key="2">
    <source>
        <dbReference type="EMBL" id="CAK9320550.1"/>
    </source>
</evidence>
<dbReference type="PANTHER" id="PTHR45496">
    <property type="entry name" value="CHAPERONE DNAJ-DOMAIN SUPERFAMILY PROTEIN"/>
    <property type="match status" value="1"/>
</dbReference>
<reference evidence="2 3" key="1">
    <citation type="submission" date="2024-03" db="EMBL/GenBank/DDBJ databases">
        <authorList>
            <person name="Gkanogiannis A."/>
            <person name="Becerra Lopez-Lavalle L."/>
        </authorList>
    </citation>
    <scope>NUCLEOTIDE SEQUENCE [LARGE SCALE GENOMIC DNA]</scope>
</reference>
<dbReference type="EMBL" id="OZ021738">
    <property type="protein sequence ID" value="CAK9320550.1"/>
    <property type="molecule type" value="Genomic_DNA"/>
</dbReference>
<gene>
    <name evidence="2" type="ORF">CITCOLO1_LOCUS12600</name>
</gene>
<accession>A0ABP0YJ87</accession>
<dbReference type="Pfam" id="PF23551">
    <property type="entry name" value="Zn_ribbon_20"/>
    <property type="match status" value="1"/>
</dbReference>
<keyword evidence="3" id="KW-1185">Reference proteome</keyword>